<dbReference type="GO" id="GO:0008270">
    <property type="term" value="F:zinc ion binding"/>
    <property type="evidence" value="ECO:0007669"/>
    <property type="project" value="UniProtKB-KW"/>
</dbReference>
<evidence type="ECO:0000256" key="8">
    <source>
        <dbReference type="SAM" id="Phobius"/>
    </source>
</evidence>
<dbReference type="Pfam" id="PF12678">
    <property type="entry name" value="zf-rbx1"/>
    <property type="match status" value="1"/>
</dbReference>
<feature type="transmembrane region" description="Helical" evidence="8">
    <location>
        <begin position="75"/>
        <end position="94"/>
    </location>
</feature>
<dbReference type="AlphaFoldDB" id="A0A078B0R9"/>
<keyword evidence="5" id="KW-0862">Zinc</keyword>
<evidence type="ECO:0000259" key="9">
    <source>
        <dbReference type="PROSITE" id="PS50089"/>
    </source>
</evidence>
<proteinExistence type="predicted"/>
<evidence type="ECO:0000256" key="7">
    <source>
        <dbReference type="SAM" id="MobiDB-lite"/>
    </source>
</evidence>
<dbReference type="PANTHER" id="PTHR47035">
    <property type="entry name" value="OS11G0150450 PROTEIN"/>
    <property type="match status" value="1"/>
</dbReference>
<dbReference type="SUPFAM" id="SSF57850">
    <property type="entry name" value="RING/U-box"/>
    <property type="match status" value="1"/>
</dbReference>
<evidence type="ECO:0000256" key="6">
    <source>
        <dbReference type="PROSITE-ProRule" id="PRU00175"/>
    </source>
</evidence>
<protein>
    <recommendedName>
        <fullName evidence="9">RING-type domain-containing protein</fullName>
    </recommendedName>
</protein>
<reference evidence="10 11" key="1">
    <citation type="submission" date="2014-06" db="EMBL/GenBank/DDBJ databases">
        <authorList>
            <person name="Swart Estienne"/>
        </authorList>
    </citation>
    <scope>NUCLEOTIDE SEQUENCE [LARGE SCALE GENOMIC DNA]</scope>
    <source>
        <strain evidence="10 11">130c</strain>
    </source>
</reference>
<dbReference type="PANTHER" id="PTHR47035:SF3">
    <property type="entry name" value="OS11G0150450 PROTEIN"/>
    <property type="match status" value="1"/>
</dbReference>
<keyword evidence="8" id="KW-0472">Membrane</keyword>
<comment type="pathway">
    <text evidence="1">Protein modification; protein ubiquitination.</text>
</comment>
<sequence length="260" mass="30195">MNSCQKSELLVYFLFDLAIFTKTSVTWDQVNREIPRKTRVQIVYFGILMPLCIFLAVIAFFFMSSEQNSCITGEFIVVLFIGLIRMLYFILIALKTMQINRLERDYLNQQRSVFDEESPSVPGLNAQQLMRVKPNMADLSRSIKDDEVCPICQMELKDLTIITQIPECKHMFHVNCIAEWLRRKAICPCCNRNLSTIFDQRTTADLDSFIVPDNYDNNQHLQQNAHVSISNVNLENNNNNENQNHSYSGNNIHEDQNQII</sequence>
<feature type="transmembrane region" description="Helical" evidence="8">
    <location>
        <begin position="42"/>
        <end position="63"/>
    </location>
</feature>
<dbReference type="InParanoid" id="A0A078B0R9"/>
<evidence type="ECO:0000256" key="5">
    <source>
        <dbReference type="ARBA" id="ARBA00022833"/>
    </source>
</evidence>
<dbReference type="InterPro" id="IPR053070">
    <property type="entry name" value="RING-type_E3_ubiquitin-ligase"/>
</dbReference>
<dbReference type="InterPro" id="IPR013083">
    <property type="entry name" value="Znf_RING/FYVE/PHD"/>
</dbReference>
<keyword evidence="2" id="KW-0479">Metal-binding</keyword>
<dbReference type="Gene3D" id="3.30.40.10">
    <property type="entry name" value="Zinc/RING finger domain, C3HC4 (zinc finger)"/>
    <property type="match status" value="1"/>
</dbReference>
<dbReference type="EMBL" id="CCKQ01016275">
    <property type="protein sequence ID" value="CDW88149.1"/>
    <property type="molecule type" value="Genomic_DNA"/>
</dbReference>
<dbReference type="InterPro" id="IPR001841">
    <property type="entry name" value="Znf_RING"/>
</dbReference>
<accession>A0A078B0R9</accession>
<keyword evidence="8" id="KW-1133">Transmembrane helix</keyword>
<dbReference type="OrthoDB" id="6509683at2759"/>
<organism evidence="10 11">
    <name type="scientific">Stylonychia lemnae</name>
    <name type="common">Ciliate</name>
    <dbReference type="NCBI Taxonomy" id="5949"/>
    <lineage>
        <taxon>Eukaryota</taxon>
        <taxon>Sar</taxon>
        <taxon>Alveolata</taxon>
        <taxon>Ciliophora</taxon>
        <taxon>Intramacronucleata</taxon>
        <taxon>Spirotrichea</taxon>
        <taxon>Stichotrichia</taxon>
        <taxon>Sporadotrichida</taxon>
        <taxon>Oxytrichidae</taxon>
        <taxon>Stylonychinae</taxon>
        <taxon>Stylonychia</taxon>
    </lineage>
</organism>
<evidence type="ECO:0000256" key="2">
    <source>
        <dbReference type="ARBA" id="ARBA00022723"/>
    </source>
</evidence>
<feature type="domain" description="RING-type" evidence="9">
    <location>
        <begin position="149"/>
        <end position="191"/>
    </location>
</feature>
<dbReference type="Proteomes" id="UP000039865">
    <property type="component" value="Unassembled WGS sequence"/>
</dbReference>
<evidence type="ECO:0000256" key="4">
    <source>
        <dbReference type="ARBA" id="ARBA00022786"/>
    </source>
</evidence>
<feature type="compositionally biased region" description="Low complexity" evidence="7">
    <location>
        <begin position="236"/>
        <end position="251"/>
    </location>
</feature>
<evidence type="ECO:0000256" key="3">
    <source>
        <dbReference type="ARBA" id="ARBA00022771"/>
    </source>
</evidence>
<evidence type="ECO:0000313" key="11">
    <source>
        <dbReference type="Proteomes" id="UP000039865"/>
    </source>
</evidence>
<dbReference type="InterPro" id="IPR024766">
    <property type="entry name" value="Znf_RING_H2"/>
</dbReference>
<evidence type="ECO:0000256" key="1">
    <source>
        <dbReference type="ARBA" id="ARBA00004906"/>
    </source>
</evidence>
<keyword evidence="11" id="KW-1185">Reference proteome</keyword>
<evidence type="ECO:0000313" key="10">
    <source>
        <dbReference type="EMBL" id="CDW88149.1"/>
    </source>
</evidence>
<keyword evidence="4" id="KW-0833">Ubl conjugation pathway</keyword>
<name>A0A078B0R9_STYLE</name>
<feature type="region of interest" description="Disordered" evidence="7">
    <location>
        <begin position="236"/>
        <end position="260"/>
    </location>
</feature>
<dbReference type="PROSITE" id="PS50089">
    <property type="entry name" value="ZF_RING_2"/>
    <property type="match status" value="1"/>
</dbReference>
<keyword evidence="8" id="KW-0812">Transmembrane</keyword>
<gene>
    <name evidence="10" type="primary">Contig13549.g675</name>
    <name evidence="10" type="ORF">STYLEM_17266</name>
</gene>
<dbReference type="SMART" id="SM00184">
    <property type="entry name" value="RING"/>
    <property type="match status" value="1"/>
</dbReference>
<keyword evidence="3 6" id="KW-0863">Zinc-finger</keyword>